<evidence type="ECO:0000256" key="1">
    <source>
        <dbReference type="SAM" id="MobiDB-lite"/>
    </source>
</evidence>
<evidence type="ECO:0000313" key="3">
    <source>
        <dbReference type="Proteomes" id="UP000494106"/>
    </source>
</evidence>
<dbReference type="EMBL" id="CADEBC010000485">
    <property type="protein sequence ID" value="CAB3235104.1"/>
    <property type="molecule type" value="Genomic_DNA"/>
</dbReference>
<name>A0A8S0ZST3_ARCPL</name>
<accession>A0A8S0ZST3</accession>
<feature type="compositionally biased region" description="Low complexity" evidence="1">
    <location>
        <begin position="166"/>
        <end position="175"/>
    </location>
</feature>
<dbReference type="AlphaFoldDB" id="A0A8S0ZST3"/>
<gene>
    <name evidence="2" type="ORF">APLA_LOCUS5929</name>
</gene>
<evidence type="ECO:0000313" key="2">
    <source>
        <dbReference type="EMBL" id="CAB3235104.1"/>
    </source>
</evidence>
<comment type="caution">
    <text evidence="2">The sequence shown here is derived from an EMBL/GenBank/DDBJ whole genome shotgun (WGS) entry which is preliminary data.</text>
</comment>
<dbReference type="Proteomes" id="UP000494106">
    <property type="component" value="Unassembled WGS sequence"/>
</dbReference>
<dbReference type="OrthoDB" id="7490349at2759"/>
<protein>
    <submittedName>
        <fullName evidence="2">Uncharacterized protein</fullName>
    </submittedName>
</protein>
<sequence>MEIVYLVIYLAVSPNVFAFHFGNILQTLPPSLPEHFKKQILDMYSKNPEMFGDPANKASDNVMKMHKHKKKPQIFGQLQSTAQPDIVNTPNVSVDTLLLTPMPMMPIPIPVPMYPDVPIIMPMRTYYERVKHYHPPLHEIRKKIKKDEEWWNKHESTRKKKKKYRYSSSFYTDTSESSDDKSSFQYYDDVIKIRGS</sequence>
<organism evidence="2 3">
    <name type="scientific">Arctia plantaginis</name>
    <name type="common">Wood tiger moth</name>
    <name type="synonym">Phalaena plantaginis</name>
    <dbReference type="NCBI Taxonomy" id="874455"/>
    <lineage>
        <taxon>Eukaryota</taxon>
        <taxon>Metazoa</taxon>
        <taxon>Ecdysozoa</taxon>
        <taxon>Arthropoda</taxon>
        <taxon>Hexapoda</taxon>
        <taxon>Insecta</taxon>
        <taxon>Pterygota</taxon>
        <taxon>Neoptera</taxon>
        <taxon>Endopterygota</taxon>
        <taxon>Lepidoptera</taxon>
        <taxon>Glossata</taxon>
        <taxon>Ditrysia</taxon>
        <taxon>Noctuoidea</taxon>
        <taxon>Erebidae</taxon>
        <taxon>Arctiinae</taxon>
        <taxon>Arctia</taxon>
    </lineage>
</organism>
<feature type="region of interest" description="Disordered" evidence="1">
    <location>
        <begin position="156"/>
        <end position="182"/>
    </location>
</feature>
<reference evidence="2 3" key="1">
    <citation type="submission" date="2020-04" db="EMBL/GenBank/DDBJ databases">
        <authorList>
            <person name="Wallbank WR R."/>
            <person name="Pardo Diaz C."/>
            <person name="Kozak K."/>
            <person name="Martin S."/>
            <person name="Jiggins C."/>
            <person name="Moest M."/>
            <person name="Warren A I."/>
            <person name="Byers J.R.P. K."/>
            <person name="Montejo-Kovacevich G."/>
            <person name="Yen C E."/>
        </authorList>
    </citation>
    <scope>NUCLEOTIDE SEQUENCE [LARGE SCALE GENOMIC DNA]</scope>
</reference>
<keyword evidence="3" id="KW-1185">Reference proteome</keyword>
<feature type="compositionally biased region" description="Basic residues" evidence="1">
    <location>
        <begin position="156"/>
        <end position="165"/>
    </location>
</feature>
<proteinExistence type="predicted"/>